<protein>
    <submittedName>
        <fullName evidence="2">GNAT family N-acetyltransferase</fullName>
    </submittedName>
</protein>
<dbReference type="SUPFAM" id="SSF55729">
    <property type="entry name" value="Acyl-CoA N-acyltransferases (Nat)"/>
    <property type="match status" value="1"/>
</dbReference>
<dbReference type="InterPro" id="IPR016181">
    <property type="entry name" value="Acyl_CoA_acyltransferase"/>
</dbReference>
<dbReference type="AlphaFoldDB" id="A0A2Z2K5Q8"/>
<dbReference type="RefSeq" id="WP_087913957.1">
    <property type="nucleotide sequence ID" value="NZ_CP021780.1"/>
</dbReference>
<evidence type="ECO:0000313" key="2">
    <source>
        <dbReference type="EMBL" id="ASA19934.1"/>
    </source>
</evidence>
<evidence type="ECO:0000259" key="1">
    <source>
        <dbReference type="PROSITE" id="PS51186"/>
    </source>
</evidence>
<sequence>MSSVQDFITLEASYCDTFTNREERPWGTLFCNGNQPLHYDSNHAQIGEAVEHPQSVVDEVIHYYQSKNIIPRFYLNPIEVQQPLLLELKSRGFGYEELISPIQLWNGQVAAVDPDPRITIEQVTEANYREALEIECSIQEFGGREAVEQVYRQQFEDGAFTHYLLRLEGGACCTACIFADGEQARLESVATLEAYRGQGLVGRLIRWIQQEVLNRGVKQLWVAPINERVERVYEKYGFQTVARLVLGHAFLGGKSIKEIQG</sequence>
<gene>
    <name evidence="2" type="ORF">B9T62_03405</name>
</gene>
<dbReference type="Pfam" id="PF00583">
    <property type="entry name" value="Acetyltransf_1"/>
    <property type="match status" value="1"/>
</dbReference>
<accession>A0A2Z2K5Q8</accession>
<dbReference type="OrthoDB" id="2737536at2"/>
<evidence type="ECO:0000313" key="3">
    <source>
        <dbReference type="Proteomes" id="UP000249890"/>
    </source>
</evidence>
<organism evidence="2 3">
    <name type="scientific">Paenibacillus donghaensis</name>
    <dbReference type="NCBI Taxonomy" id="414771"/>
    <lineage>
        <taxon>Bacteria</taxon>
        <taxon>Bacillati</taxon>
        <taxon>Bacillota</taxon>
        <taxon>Bacilli</taxon>
        <taxon>Bacillales</taxon>
        <taxon>Paenibacillaceae</taxon>
        <taxon>Paenibacillus</taxon>
    </lineage>
</organism>
<dbReference type="KEGG" id="pdh:B9T62_03405"/>
<dbReference type="InterPro" id="IPR000182">
    <property type="entry name" value="GNAT_dom"/>
</dbReference>
<dbReference type="PROSITE" id="PS51186">
    <property type="entry name" value="GNAT"/>
    <property type="match status" value="1"/>
</dbReference>
<proteinExistence type="predicted"/>
<dbReference type="EMBL" id="CP021780">
    <property type="protein sequence ID" value="ASA19934.1"/>
    <property type="molecule type" value="Genomic_DNA"/>
</dbReference>
<name>A0A2Z2K5Q8_9BACL</name>
<feature type="domain" description="N-acetyltransferase" evidence="1">
    <location>
        <begin position="118"/>
        <end position="257"/>
    </location>
</feature>
<dbReference type="GO" id="GO:0016747">
    <property type="term" value="F:acyltransferase activity, transferring groups other than amino-acyl groups"/>
    <property type="evidence" value="ECO:0007669"/>
    <property type="project" value="InterPro"/>
</dbReference>
<keyword evidence="2" id="KW-0808">Transferase</keyword>
<dbReference type="Gene3D" id="3.40.630.30">
    <property type="match status" value="1"/>
</dbReference>
<keyword evidence="3" id="KW-1185">Reference proteome</keyword>
<dbReference type="Proteomes" id="UP000249890">
    <property type="component" value="Chromosome"/>
</dbReference>
<reference evidence="2 3" key="1">
    <citation type="submission" date="2017-06" db="EMBL/GenBank/DDBJ databases">
        <title>Complete genome sequence of Paenibacillus donghaensis KCTC 13049T isolated from East Sea sediment, South Korea.</title>
        <authorList>
            <person name="Jung B.K."/>
            <person name="Hong S.-J."/>
            <person name="Shin J.-H."/>
        </authorList>
    </citation>
    <scope>NUCLEOTIDE SEQUENCE [LARGE SCALE GENOMIC DNA]</scope>
    <source>
        <strain evidence="2 3">KCTC 13049</strain>
    </source>
</reference>
<dbReference type="CDD" id="cd04301">
    <property type="entry name" value="NAT_SF"/>
    <property type="match status" value="1"/>
</dbReference>